<dbReference type="InterPro" id="IPR011992">
    <property type="entry name" value="EF-hand-dom_pair"/>
</dbReference>
<feature type="compositionally biased region" description="Basic and acidic residues" evidence="18">
    <location>
        <begin position="2002"/>
        <end position="2012"/>
    </location>
</feature>
<dbReference type="InterPro" id="IPR027359">
    <property type="entry name" value="Volt_channel_dom_sf"/>
</dbReference>
<dbReference type="EMBL" id="KV878337">
    <property type="protein sequence ID" value="OJJ49743.1"/>
    <property type="molecule type" value="Genomic_DNA"/>
</dbReference>
<dbReference type="Gene3D" id="1.20.120.350">
    <property type="entry name" value="Voltage-gated potassium channels. Chain C"/>
    <property type="match status" value="5"/>
</dbReference>
<keyword evidence="13" id="KW-0325">Glycoprotein</keyword>
<dbReference type="SUPFAM" id="SSF81324">
    <property type="entry name" value="Voltage-gated potassium channels"/>
    <property type="match status" value="4"/>
</dbReference>
<evidence type="ECO:0000256" key="16">
    <source>
        <dbReference type="ARBA" id="ARBA00061395"/>
    </source>
</evidence>
<evidence type="ECO:0000256" key="12">
    <source>
        <dbReference type="ARBA" id="ARBA00023136"/>
    </source>
</evidence>
<dbReference type="FunFam" id="1.20.120.350:FF:000079">
    <property type="entry name" value="Calcium channel subunit Cch1"/>
    <property type="match status" value="1"/>
</dbReference>
<comment type="function">
    <text evidence="15">Voltage-gated, high-affinity calcium channel that functions together with MID1 to mediate calcium entry into cells. Required during conditions of environmental stress.</text>
</comment>
<dbReference type="FunFam" id="1.10.287.70:FF:000118">
    <property type="entry name" value="Calcium channel subunit Cch1"/>
    <property type="match status" value="1"/>
</dbReference>
<keyword evidence="11" id="KW-0406">Ion transport</keyword>
<keyword evidence="7 19" id="KW-0812">Transmembrane</keyword>
<feature type="transmembrane region" description="Helical" evidence="19">
    <location>
        <begin position="1348"/>
        <end position="1367"/>
    </location>
</feature>
<evidence type="ECO:0000256" key="19">
    <source>
        <dbReference type="SAM" id="Phobius"/>
    </source>
</evidence>
<keyword evidence="14" id="KW-0407">Ion channel</keyword>
<feature type="transmembrane region" description="Helical" evidence="19">
    <location>
        <begin position="576"/>
        <end position="596"/>
    </location>
</feature>
<feature type="transmembrane region" description="Helical" evidence="19">
    <location>
        <begin position="783"/>
        <end position="802"/>
    </location>
</feature>
<name>A0A1L9SRJ6_9EURO</name>
<feature type="transmembrane region" description="Helical" evidence="19">
    <location>
        <begin position="1286"/>
        <end position="1306"/>
    </location>
</feature>
<keyword evidence="3" id="KW-1003">Cell membrane</keyword>
<proteinExistence type="inferred from homology"/>
<dbReference type="VEuPathDB" id="FungiDB:ASPZODRAFT_89183"/>
<feature type="transmembrane region" description="Helical" evidence="19">
    <location>
        <begin position="1603"/>
        <end position="1623"/>
    </location>
</feature>
<keyword evidence="12 19" id="KW-0472">Membrane</keyword>
<comment type="subcellular location">
    <subcellularLocation>
        <location evidence="1">Cell membrane</location>
        <topology evidence="1">Multi-pass membrane protein</topology>
    </subcellularLocation>
</comment>
<dbReference type="PANTHER" id="PTHR45628">
    <property type="entry name" value="VOLTAGE-DEPENDENT CALCIUM CHANNEL TYPE A SUBUNIT ALPHA-1"/>
    <property type="match status" value="1"/>
</dbReference>
<accession>A0A1L9SRJ6</accession>
<evidence type="ECO:0000256" key="2">
    <source>
        <dbReference type="ARBA" id="ARBA00022448"/>
    </source>
</evidence>
<feature type="compositionally biased region" description="Low complexity" evidence="18">
    <location>
        <begin position="234"/>
        <end position="254"/>
    </location>
</feature>
<evidence type="ECO:0000256" key="13">
    <source>
        <dbReference type="ARBA" id="ARBA00023180"/>
    </source>
</evidence>
<dbReference type="InterPro" id="IPR005821">
    <property type="entry name" value="Ion_trans_dom"/>
</dbReference>
<gene>
    <name evidence="21" type="ORF">ASPZODRAFT_89183</name>
</gene>
<dbReference type="PROSITE" id="PS50222">
    <property type="entry name" value="EF_HAND_2"/>
    <property type="match status" value="1"/>
</dbReference>
<feature type="transmembrane region" description="Helical" evidence="19">
    <location>
        <begin position="711"/>
        <end position="741"/>
    </location>
</feature>
<sequence>MASSNHGGRENRDDQPSGVQPIPLQDLSRPADAGERGRRRTSSAASRFLSRRSLVGGASFRNYERISDASPIVDGRVEVDFPDANARASPYVDTTAENPQQNDHHNNNTHAVDDLGGFARAMSSVGLSFESPQQRTTPLSRFPSGSYNHDDDMDTVPLDTYTTFDESDQSFPAADTNEDTAPLTDRRYLQPISGAAAAAHADLMGDDRSDRTGSRLGDDLPHLESGLGGRRRGSASTGDRSRSLSPSAASASGAIHRASSMMKSMSQRIVNLSNEPEVVEQSIIREEQWKNSRLDAPPSLPAMSEYAHDSLHGGGIFTSRSSAEKRSTGTAWRIRNNPLRGKSLGILSPTNPIRTRLCDVLVHPFTEPFILVVIFIQTILLAIESSKSVWASSRSTRWGEAPMDYVFCAIFIIYTLEIVAKVLVSGFVINPREYSTLNRSLGLRKAMTERGKAIITPQRQLSTKRPTTAAPDPQASILRTFTGLNQYEEEVMINDPLHKRRVRLAHRAFLRHSFNRVDFVALVSYWISFWLSLEGLESRNQLYVFRMLSCLRILRLLSLTNGTSVIIRSLKKAAPLLGHVAFLISFFWLLFAIVGVQSFKSSLRRTCVWVDPEGQSNFTLNDPYNVLQFCGGYLNASTGAGMQWLKADGSASGYGPKGYLCPQGSLCVEGDNPYNATMSFDNIANSLELVFVVMSSNTFTDILYYTTDSDYLASALFFALGIVILGLWLVNLLVAVITHSFQVIREESKRSAFAVKNIDNVDEEDLSSRKVSTLKRVYDRTEFFWVCLITFDLVVQAMRSASMGNDRTQFIENTEIVVTLGLLLEIIIRFVSDWRAFHTKRRNWVDLGLVVVTCIIQVPAIKNHQGPYAVLTLFQILRVYRVVLAIPVTRNLILVVFSNTVGLLNLIVFVFLITFLAAIFASQLFRGQIPEYDPSGNLIEMDFSDIYLSFLGMYQLLSSENWTTILYNATAYTTHFKTAWISAIFFILWFIVANFIVLNMFIAVIQESFDVSEDEKRLHQVKAFLEQKQVSSSSQGNLSLSTILKLGRDSSRYKDPLDHAPAALEMLLKDAVVREFLDEDDNKQETPSNNRRADTLAAETATYDAVQPGVLSQFWTKISTSIMRREPNPFYSKLKFSRAYEELDPKAMAREVVSAAEQRKRAQREYLLKHPSYNKSLFIFAPGNPIRKLCQRIVGPGRGNQRAEGVDPYKPVWYTFSAFIYAAIVSMVLLACITTPIYQRNHFANSKNWFVYTDLGFAVVFTVEAIIKVIADGFFWTPNAYFRGSWGFIDGIVLITLWISVVGSLYSDWNVSRAIGAFKALRALRLLNLSDSAKDTFHSVIIVGGWKVIATAAVSMSFLVPFAIYAVNLFNGQLMECNDGNVSGSLDACVDEYASSPYNWNVWAPRVAANPYYDFDNFGNSLFILFQIVSQEGWIDVQQSAMSITGVDVQPQDNASPANGLFFVVFNLLGAVFVLTLFVSVFMRNYTEQTGVAFLTAEQRSWLELRKLLRQISPSKRSLDQKSKQWQIRCYKIAVKKHGRWAKFVTGVLMLHLLLLVLEFYPEVKMWDYIRGALFFLFTFVYLANVIIRVIGLGWQRFTRSSWDLYSMVAVPGTFTTTILNLISSNQAILILNKLFLVSIALMLIPRNNQLDQLFKTAAASFTAIGNLLATWFVLFLVFAIALNQTFGLTKFGENETNNLNFRDVPKALIFLFRTSCGEGWNQLMEDFAGLETPFCTYSDNFLDNDCGSAVWARTLFIAWNIISMYIFVSLFVSLIFESFSYVYQRSSGLYVISREEIRRFKQAWATFDPDGVGYISKEQFPRLLGELSGIFAMRIYEGEFTIGSILEQCTVTRRDSLVPGMRSVDGVDLDKLSEIVQRLPVETIRKRRQRLNIFYEEVLVSADPVRGISFHSCLMILAHYNVISDSKSLRLEEFLRRRARLQRVEEAVRRNTVIGFFDTLYWSREFRRRIKAKQASRMADVPQFSVPEIFVDQPEQSNNENHGDHHHHVDGGDSTSAGQTTTTTTTTTTTDEPMQPMLSPTSPLSGTSSSPRFGVLPKIDTNLGSLSSPTEWSSISPSLSPRRMTDEPTTAYYGTDVPASPHTATERSRANSAVSVQDVMESLGNSAWGESIRRSFTQRRSGGSK</sequence>
<evidence type="ECO:0000256" key="17">
    <source>
        <dbReference type="ARBA" id="ARBA00067459"/>
    </source>
</evidence>
<dbReference type="GeneID" id="34616813"/>
<evidence type="ECO:0000256" key="18">
    <source>
        <dbReference type="SAM" id="MobiDB-lite"/>
    </source>
</evidence>
<dbReference type="Pfam" id="PF00520">
    <property type="entry name" value="Ion_trans"/>
    <property type="match status" value="4"/>
</dbReference>
<dbReference type="Gene3D" id="1.10.287.70">
    <property type="match status" value="4"/>
</dbReference>
<evidence type="ECO:0000256" key="3">
    <source>
        <dbReference type="ARBA" id="ARBA00022475"/>
    </source>
</evidence>
<dbReference type="OrthoDB" id="416585at2759"/>
<feature type="compositionally biased region" description="Low complexity" evidence="18">
    <location>
        <begin position="2066"/>
        <end position="2082"/>
    </location>
</feature>
<evidence type="ECO:0000256" key="10">
    <source>
        <dbReference type="ARBA" id="ARBA00022989"/>
    </source>
</evidence>
<dbReference type="FunFam" id="1.20.120.350:FF:000063">
    <property type="entry name" value="Calcium channel subunit Cch1"/>
    <property type="match status" value="1"/>
</dbReference>
<feature type="transmembrane region" description="Helical" evidence="19">
    <location>
        <begin position="1758"/>
        <end position="1777"/>
    </location>
</feature>
<reference evidence="22" key="1">
    <citation type="journal article" date="2017" name="Genome Biol.">
        <title>Comparative genomics reveals high biological diversity and specific adaptations in the industrially and medically important fungal genus Aspergillus.</title>
        <authorList>
            <person name="de Vries R.P."/>
            <person name="Riley R."/>
            <person name="Wiebenga A."/>
            <person name="Aguilar-Osorio G."/>
            <person name="Amillis S."/>
            <person name="Uchima C.A."/>
            <person name="Anderluh G."/>
            <person name="Asadollahi M."/>
            <person name="Askin M."/>
            <person name="Barry K."/>
            <person name="Battaglia E."/>
            <person name="Bayram O."/>
            <person name="Benocci T."/>
            <person name="Braus-Stromeyer S.A."/>
            <person name="Caldana C."/>
            <person name="Canovas D."/>
            <person name="Cerqueira G.C."/>
            <person name="Chen F."/>
            <person name="Chen W."/>
            <person name="Choi C."/>
            <person name="Clum A."/>
            <person name="Dos Santos R.A."/>
            <person name="Damasio A.R."/>
            <person name="Diallinas G."/>
            <person name="Emri T."/>
            <person name="Fekete E."/>
            <person name="Flipphi M."/>
            <person name="Freyberg S."/>
            <person name="Gallo A."/>
            <person name="Gournas C."/>
            <person name="Habgood R."/>
            <person name="Hainaut M."/>
            <person name="Harispe M.L."/>
            <person name="Henrissat B."/>
            <person name="Hilden K.S."/>
            <person name="Hope R."/>
            <person name="Hossain A."/>
            <person name="Karabika E."/>
            <person name="Karaffa L."/>
            <person name="Karanyi Z."/>
            <person name="Krasevec N."/>
            <person name="Kuo A."/>
            <person name="Kusch H."/>
            <person name="LaButti K."/>
            <person name="Lagendijk E.L."/>
            <person name="Lapidus A."/>
            <person name="Levasseur A."/>
            <person name="Lindquist E."/>
            <person name="Lipzen A."/>
            <person name="Logrieco A.F."/>
            <person name="MacCabe A."/>
            <person name="Maekelae M.R."/>
            <person name="Malavazi I."/>
            <person name="Melin P."/>
            <person name="Meyer V."/>
            <person name="Mielnichuk N."/>
            <person name="Miskei M."/>
            <person name="Molnar A.P."/>
            <person name="Mule G."/>
            <person name="Ngan C.Y."/>
            <person name="Orejas M."/>
            <person name="Orosz E."/>
            <person name="Ouedraogo J.P."/>
            <person name="Overkamp K.M."/>
            <person name="Park H.-S."/>
            <person name="Perrone G."/>
            <person name="Piumi F."/>
            <person name="Punt P.J."/>
            <person name="Ram A.F."/>
            <person name="Ramon A."/>
            <person name="Rauscher S."/>
            <person name="Record E."/>
            <person name="Riano-Pachon D.M."/>
            <person name="Robert V."/>
            <person name="Roehrig J."/>
            <person name="Ruller R."/>
            <person name="Salamov A."/>
            <person name="Salih N.S."/>
            <person name="Samson R.A."/>
            <person name="Sandor E."/>
            <person name="Sanguinetti M."/>
            <person name="Schuetze T."/>
            <person name="Sepcic K."/>
            <person name="Shelest E."/>
            <person name="Sherlock G."/>
            <person name="Sophianopoulou V."/>
            <person name="Squina F.M."/>
            <person name="Sun H."/>
            <person name="Susca A."/>
            <person name="Todd R.B."/>
            <person name="Tsang A."/>
            <person name="Unkles S.E."/>
            <person name="van de Wiele N."/>
            <person name="van Rossen-Uffink D."/>
            <person name="Oliveira J.V."/>
            <person name="Vesth T.C."/>
            <person name="Visser J."/>
            <person name="Yu J.-H."/>
            <person name="Zhou M."/>
            <person name="Andersen M.R."/>
            <person name="Archer D.B."/>
            <person name="Baker S.E."/>
            <person name="Benoit I."/>
            <person name="Brakhage A.A."/>
            <person name="Braus G.H."/>
            <person name="Fischer R."/>
            <person name="Frisvad J.C."/>
            <person name="Goldman G.H."/>
            <person name="Houbraken J."/>
            <person name="Oakley B."/>
            <person name="Pocsi I."/>
            <person name="Scazzocchio C."/>
            <person name="Seiboth B."/>
            <person name="vanKuyk P.A."/>
            <person name="Wortman J."/>
            <person name="Dyer P.S."/>
            <person name="Grigoriev I.V."/>
        </authorList>
    </citation>
    <scope>NUCLEOTIDE SEQUENCE [LARGE SCALE GENOMIC DNA]</scope>
    <source>
        <strain evidence="22">CBS 506.65</strain>
    </source>
</reference>
<keyword evidence="9" id="KW-0851">Voltage-gated channel</keyword>
<dbReference type="STRING" id="1073090.A0A1L9SRJ6"/>
<dbReference type="InterPro" id="IPR002048">
    <property type="entry name" value="EF_hand_dom"/>
</dbReference>
<feature type="region of interest" description="Disordered" evidence="18">
    <location>
        <begin position="1"/>
        <end position="51"/>
    </location>
</feature>
<evidence type="ECO:0000256" key="8">
    <source>
        <dbReference type="ARBA" id="ARBA00022837"/>
    </source>
</evidence>
<feature type="transmembrane region" description="Helical" evidence="19">
    <location>
        <begin position="814"/>
        <end position="832"/>
    </location>
</feature>
<dbReference type="PANTHER" id="PTHR45628:SF7">
    <property type="entry name" value="VOLTAGE-DEPENDENT CALCIUM CHANNEL TYPE A SUBUNIT ALPHA-1"/>
    <property type="match status" value="1"/>
</dbReference>
<feature type="transmembrane region" description="Helical" evidence="19">
    <location>
        <begin position="1249"/>
        <end position="1271"/>
    </location>
</feature>
<evidence type="ECO:0000256" key="15">
    <source>
        <dbReference type="ARBA" id="ARBA00057587"/>
    </source>
</evidence>
<dbReference type="GO" id="GO:0005509">
    <property type="term" value="F:calcium ion binding"/>
    <property type="evidence" value="ECO:0007669"/>
    <property type="project" value="InterPro"/>
</dbReference>
<feature type="transmembrane region" description="Helical" evidence="19">
    <location>
        <begin position="844"/>
        <end position="861"/>
    </location>
</feature>
<feature type="compositionally biased region" description="Low complexity" evidence="18">
    <location>
        <begin position="42"/>
        <end position="51"/>
    </location>
</feature>
<dbReference type="GO" id="GO:0098703">
    <property type="term" value="P:calcium ion import across plasma membrane"/>
    <property type="evidence" value="ECO:0007669"/>
    <property type="project" value="TreeGrafter"/>
</dbReference>
<dbReference type="FunFam" id="1.20.120.350:FF:000098">
    <property type="entry name" value="Calcium channel subunit Cch1"/>
    <property type="match status" value="1"/>
</dbReference>
<feature type="transmembrane region" description="Helical" evidence="19">
    <location>
        <begin position="1573"/>
        <end position="1591"/>
    </location>
</feature>
<feature type="compositionally biased region" description="Polar residues" evidence="18">
    <location>
        <begin position="130"/>
        <end position="147"/>
    </location>
</feature>
<feature type="transmembrane region" description="Helical" evidence="19">
    <location>
        <begin position="361"/>
        <end position="383"/>
    </location>
</feature>
<keyword evidence="6" id="KW-0107">Calcium channel</keyword>
<feature type="transmembrane region" description="Helical" evidence="19">
    <location>
        <begin position="1629"/>
        <end position="1646"/>
    </location>
</feature>
<keyword evidence="2" id="KW-0813">Transport</keyword>
<feature type="compositionally biased region" description="Low complexity" evidence="18">
    <location>
        <begin position="2021"/>
        <end position="2031"/>
    </location>
</feature>
<evidence type="ECO:0000256" key="11">
    <source>
        <dbReference type="ARBA" id="ARBA00023065"/>
    </source>
</evidence>
<evidence type="ECO:0000256" key="5">
    <source>
        <dbReference type="ARBA" id="ARBA00022568"/>
    </source>
</evidence>
<keyword evidence="22" id="KW-1185">Reference proteome</keyword>
<feature type="transmembrane region" description="Helical" evidence="19">
    <location>
        <begin position="1658"/>
        <end position="1683"/>
    </location>
</feature>
<feature type="region of interest" description="Disordered" evidence="18">
    <location>
        <begin position="1995"/>
        <end position="2116"/>
    </location>
</feature>
<feature type="transmembrane region" description="Helical" evidence="19">
    <location>
        <begin position="1212"/>
        <end position="1237"/>
    </location>
</feature>
<feature type="transmembrane region" description="Helical" evidence="19">
    <location>
        <begin position="404"/>
        <end position="429"/>
    </location>
</feature>
<evidence type="ECO:0000256" key="14">
    <source>
        <dbReference type="ARBA" id="ARBA00023303"/>
    </source>
</evidence>
<dbReference type="GO" id="GO:0005891">
    <property type="term" value="C:voltage-gated calcium channel complex"/>
    <property type="evidence" value="ECO:0007669"/>
    <property type="project" value="TreeGrafter"/>
</dbReference>
<feature type="transmembrane region" description="Helical" evidence="19">
    <location>
        <begin position="1461"/>
        <end position="1482"/>
    </location>
</feature>
<evidence type="ECO:0000313" key="22">
    <source>
        <dbReference type="Proteomes" id="UP000184188"/>
    </source>
</evidence>
<keyword evidence="4" id="KW-0597">Phosphoprotein</keyword>
<feature type="transmembrane region" description="Helical" evidence="19">
    <location>
        <begin position="687"/>
        <end position="705"/>
    </location>
</feature>
<organism evidence="21 22">
    <name type="scientific">Penicilliopsis zonata CBS 506.65</name>
    <dbReference type="NCBI Taxonomy" id="1073090"/>
    <lineage>
        <taxon>Eukaryota</taxon>
        <taxon>Fungi</taxon>
        <taxon>Dikarya</taxon>
        <taxon>Ascomycota</taxon>
        <taxon>Pezizomycotina</taxon>
        <taxon>Eurotiomycetes</taxon>
        <taxon>Eurotiomycetidae</taxon>
        <taxon>Eurotiales</taxon>
        <taxon>Aspergillaceae</taxon>
        <taxon>Penicilliopsis</taxon>
    </lineage>
</organism>
<keyword evidence="8" id="KW-0106">Calcium</keyword>
<dbReference type="InterPro" id="IPR050599">
    <property type="entry name" value="VDCC_alpha-1_subunit"/>
</dbReference>
<feature type="region of interest" description="Disordered" evidence="18">
    <location>
        <begin position="203"/>
        <end position="255"/>
    </location>
</feature>
<evidence type="ECO:0000256" key="7">
    <source>
        <dbReference type="ARBA" id="ARBA00022692"/>
    </source>
</evidence>
<evidence type="ECO:0000256" key="1">
    <source>
        <dbReference type="ARBA" id="ARBA00004651"/>
    </source>
</evidence>
<feature type="compositionally biased region" description="Low complexity" evidence="18">
    <location>
        <begin position="2039"/>
        <end position="2052"/>
    </location>
</feature>
<feature type="transmembrane region" description="Helical" evidence="19">
    <location>
        <begin position="553"/>
        <end position="570"/>
    </location>
</feature>
<evidence type="ECO:0000256" key="4">
    <source>
        <dbReference type="ARBA" id="ARBA00022553"/>
    </source>
</evidence>
<dbReference type="GO" id="GO:0008331">
    <property type="term" value="F:high voltage-gated calcium channel activity"/>
    <property type="evidence" value="ECO:0007669"/>
    <property type="project" value="TreeGrafter"/>
</dbReference>
<feature type="transmembrane region" description="Helical" evidence="19">
    <location>
        <begin position="867"/>
        <end position="889"/>
    </location>
</feature>
<evidence type="ECO:0000259" key="20">
    <source>
        <dbReference type="PROSITE" id="PS50222"/>
    </source>
</evidence>
<dbReference type="Proteomes" id="UP000184188">
    <property type="component" value="Unassembled WGS sequence"/>
</dbReference>
<dbReference type="SUPFAM" id="SSF47473">
    <property type="entry name" value="EF-hand"/>
    <property type="match status" value="1"/>
</dbReference>
<feature type="region of interest" description="Disordered" evidence="18">
    <location>
        <begin position="128"/>
        <end position="183"/>
    </location>
</feature>
<keyword evidence="5" id="KW-0109">Calcium transport</keyword>
<evidence type="ECO:0000313" key="21">
    <source>
        <dbReference type="EMBL" id="OJJ49743.1"/>
    </source>
</evidence>
<feature type="transmembrane region" description="Helical" evidence="19">
    <location>
        <begin position="1541"/>
        <end position="1561"/>
    </location>
</feature>
<feature type="transmembrane region" description="Helical" evidence="19">
    <location>
        <begin position="901"/>
        <end position="926"/>
    </location>
</feature>
<protein>
    <recommendedName>
        <fullName evidence="17">Calcium-channel protein CCH1</fullName>
    </recommendedName>
</protein>
<feature type="domain" description="EF-hand" evidence="20">
    <location>
        <begin position="1796"/>
        <end position="1831"/>
    </location>
</feature>
<dbReference type="FunFam" id="1.10.287.70:FF:000093">
    <property type="entry name" value="Calcium channel subunit Cch1"/>
    <property type="match status" value="1"/>
</dbReference>
<dbReference type="RefSeq" id="XP_022584253.1">
    <property type="nucleotide sequence ID" value="XM_022730349.1"/>
</dbReference>
<feature type="transmembrane region" description="Helical" evidence="19">
    <location>
        <begin position="979"/>
        <end position="1002"/>
    </location>
</feature>
<feature type="compositionally biased region" description="Basic and acidic residues" evidence="18">
    <location>
        <begin position="203"/>
        <end position="222"/>
    </location>
</feature>
<comment type="similarity">
    <text evidence="16">Belongs to the calcium channel alpha-1 subunit (TC 1.A.1.11) family.</text>
</comment>
<keyword evidence="10 19" id="KW-1133">Transmembrane helix</keyword>
<evidence type="ECO:0000256" key="9">
    <source>
        <dbReference type="ARBA" id="ARBA00022882"/>
    </source>
</evidence>
<evidence type="ECO:0000256" key="6">
    <source>
        <dbReference type="ARBA" id="ARBA00022673"/>
    </source>
</evidence>